<evidence type="ECO:0000259" key="6">
    <source>
        <dbReference type="PROSITE" id="PS51898"/>
    </source>
</evidence>
<dbReference type="InterPro" id="IPR002104">
    <property type="entry name" value="Integrase_catalytic"/>
</dbReference>
<dbReference type="Gene3D" id="1.10.150.130">
    <property type="match status" value="1"/>
</dbReference>
<keyword evidence="4" id="KW-0233">DNA recombination</keyword>
<evidence type="ECO:0000256" key="5">
    <source>
        <dbReference type="SAM" id="Coils"/>
    </source>
</evidence>
<dbReference type="Proteomes" id="UP000094761">
    <property type="component" value="Unassembled WGS sequence"/>
</dbReference>
<evidence type="ECO:0000313" key="10">
    <source>
        <dbReference type="Proteomes" id="UP001150001"/>
    </source>
</evidence>
<dbReference type="Proteomes" id="UP001150001">
    <property type="component" value="Unassembled WGS sequence"/>
</dbReference>
<dbReference type="RefSeq" id="WP_069668304.1">
    <property type="nucleotide sequence ID" value="NZ_JAPFIM010000015.1"/>
</dbReference>
<dbReference type="EMBL" id="LUAX01000007">
    <property type="protein sequence ID" value="OAM97094.1"/>
    <property type="molecule type" value="Genomic_DNA"/>
</dbReference>
<dbReference type="OrthoDB" id="8533280at2"/>
<evidence type="ECO:0000256" key="1">
    <source>
        <dbReference type="ARBA" id="ARBA00008857"/>
    </source>
</evidence>
<keyword evidence="10" id="KW-1185">Reference proteome</keyword>
<keyword evidence="5" id="KW-0175">Coiled coil</keyword>
<dbReference type="AlphaFoldDB" id="A0A178J4I8"/>
<reference evidence="7" key="2">
    <citation type="submission" date="2022-11" db="EMBL/GenBank/DDBJ databases">
        <title>Role of the vibriolysin VemA secreted by the emergent pathogen Vibrio europaeus in the colonization of Manila clam mucus.</title>
        <authorList>
            <person name="Martinez C."/>
            <person name="Rodriguez S."/>
            <person name="Vences A."/>
            <person name="Barja J.L."/>
            <person name="Toranzo A.E."/>
            <person name="Dubert J."/>
        </authorList>
    </citation>
    <scope>NUCLEOTIDE SEQUENCE</scope>
    <source>
        <strain evidence="7">3454</strain>
    </source>
</reference>
<evidence type="ECO:0000313" key="7">
    <source>
        <dbReference type="EMBL" id="MDC5740262.1"/>
    </source>
</evidence>
<comment type="similarity">
    <text evidence="1">Belongs to the 'phage' integrase family.</text>
</comment>
<organism evidence="8 9">
    <name type="scientific">Vibrio europaeus</name>
    <dbReference type="NCBI Taxonomy" id="300876"/>
    <lineage>
        <taxon>Bacteria</taxon>
        <taxon>Pseudomonadati</taxon>
        <taxon>Pseudomonadota</taxon>
        <taxon>Gammaproteobacteria</taxon>
        <taxon>Vibrionales</taxon>
        <taxon>Vibrionaceae</taxon>
        <taxon>Vibrio</taxon>
        <taxon>Vibrio oreintalis group</taxon>
    </lineage>
</organism>
<evidence type="ECO:0000256" key="2">
    <source>
        <dbReference type="ARBA" id="ARBA00022908"/>
    </source>
</evidence>
<protein>
    <submittedName>
        <fullName evidence="7 8">Integrase</fullName>
    </submittedName>
</protein>
<feature type="domain" description="Tyr recombinase" evidence="6">
    <location>
        <begin position="205"/>
        <end position="416"/>
    </location>
</feature>
<dbReference type="GO" id="GO:0015074">
    <property type="term" value="P:DNA integration"/>
    <property type="evidence" value="ECO:0007669"/>
    <property type="project" value="UniProtKB-KW"/>
</dbReference>
<keyword evidence="2" id="KW-0229">DNA integration</keyword>
<keyword evidence="3" id="KW-0238">DNA-binding</keyword>
<dbReference type="GeneID" id="78077253"/>
<dbReference type="GO" id="GO:0003677">
    <property type="term" value="F:DNA binding"/>
    <property type="evidence" value="ECO:0007669"/>
    <property type="project" value="UniProtKB-KW"/>
</dbReference>
<gene>
    <name evidence="8" type="ORF">AZ468_16185</name>
    <name evidence="7" type="ORF">OPW20_09285</name>
</gene>
<sequence length="476" mass="54974">MISNTIKGVKFWMHLGVPSIAQPRKPIDVPFLSYSNYKPCMEANAYMHHLAISKNLKPTTIRTYADKIVHLIRFIEQQPSLSRFSQLTNASFTLFIQNLTIEVKLNGEPKRSPTEVAKIGEACIQFLDFISNFHDLSNFIGTDETNAITIIQKRHTIRMEGYNKKKDVVSTSHSSLPKKGAIKTRHPVSMADALKIWEHIKTQKKDFSNIKDPKVKRLAKREQYDKRKRDMAIYASMEMIGGRVGELHAISYSDFKEAKGTNKLRIHTSKKRNDEHNERYVPVDNVLLEYITQYADVRTRVMKKFLANHDFLFINLKNGKPFSKTSWTAYINAWGRELGIEGKVSPHLWRHARFTNWMVERILTSQEINSKDDFRKNVLHTQQFKKELQQFSGHTLMSSLDTYLALAWEQLHGFTEVYSAASLKTTVETAQNQIDYIEQRIDAKELTVVQAMQDIKSALAAFKKDIEASICKNKEQ</sequence>
<evidence type="ECO:0000313" key="8">
    <source>
        <dbReference type="EMBL" id="OAM97094.1"/>
    </source>
</evidence>
<dbReference type="InterPro" id="IPR010998">
    <property type="entry name" value="Integrase_recombinase_N"/>
</dbReference>
<evidence type="ECO:0000256" key="3">
    <source>
        <dbReference type="ARBA" id="ARBA00023125"/>
    </source>
</evidence>
<dbReference type="InterPro" id="IPR013762">
    <property type="entry name" value="Integrase-like_cat_sf"/>
</dbReference>
<name>A0A178J4I8_9VIBR</name>
<dbReference type="PANTHER" id="PTHR30349">
    <property type="entry name" value="PHAGE INTEGRASE-RELATED"/>
    <property type="match status" value="1"/>
</dbReference>
<comment type="caution">
    <text evidence="8">The sequence shown here is derived from an EMBL/GenBank/DDBJ whole genome shotgun (WGS) entry which is preliminary data.</text>
</comment>
<dbReference type="PROSITE" id="PS51898">
    <property type="entry name" value="TYR_RECOMBINASE"/>
    <property type="match status" value="1"/>
</dbReference>
<proteinExistence type="inferred from homology"/>
<dbReference type="Gene3D" id="1.10.443.10">
    <property type="entry name" value="Intergrase catalytic core"/>
    <property type="match status" value="1"/>
</dbReference>
<dbReference type="Pfam" id="PF00589">
    <property type="entry name" value="Phage_integrase"/>
    <property type="match status" value="1"/>
</dbReference>
<feature type="coiled-coil region" evidence="5">
    <location>
        <begin position="420"/>
        <end position="447"/>
    </location>
</feature>
<accession>A0A178J4I8</accession>
<evidence type="ECO:0000256" key="4">
    <source>
        <dbReference type="ARBA" id="ARBA00023172"/>
    </source>
</evidence>
<reference evidence="8 9" key="1">
    <citation type="submission" date="2016-03" db="EMBL/GenBank/DDBJ databases">
        <title>Draft genome sequence of the Vibrio tubiashii subs. europaeus.</title>
        <authorList>
            <person name="Spinard E."/>
            <person name="Dubert J."/>
            <person name="Nelson D.R."/>
            <person name="Barja J.L."/>
        </authorList>
    </citation>
    <scope>NUCLEOTIDE SEQUENCE [LARGE SCALE GENOMIC DNA]</scope>
    <source>
        <strain evidence="9">PP-638</strain>
        <strain evidence="8">PP2-638</strain>
    </source>
</reference>
<dbReference type="InterPro" id="IPR011010">
    <property type="entry name" value="DNA_brk_join_enz"/>
</dbReference>
<dbReference type="CDD" id="cd00397">
    <property type="entry name" value="DNA_BRE_C"/>
    <property type="match status" value="1"/>
</dbReference>
<evidence type="ECO:0000313" key="9">
    <source>
        <dbReference type="Proteomes" id="UP000094761"/>
    </source>
</evidence>
<dbReference type="InterPro" id="IPR050090">
    <property type="entry name" value="Tyrosine_recombinase_XerCD"/>
</dbReference>
<dbReference type="GO" id="GO:0006310">
    <property type="term" value="P:DNA recombination"/>
    <property type="evidence" value="ECO:0007669"/>
    <property type="project" value="UniProtKB-KW"/>
</dbReference>
<dbReference type="SUPFAM" id="SSF56349">
    <property type="entry name" value="DNA breaking-rejoining enzymes"/>
    <property type="match status" value="1"/>
</dbReference>
<dbReference type="PANTHER" id="PTHR30349:SF41">
    <property type="entry name" value="INTEGRASE_RECOMBINASE PROTEIN MJ0367-RELATED"/>
    <property type="match status" value="1"/>
</dbReference>
<dbReference type="EMBL" id="JAPFIT010000012">
    <property type="protein sequence ID" value="MDC5740262.1"/>
    <property type="molecule type" value="Genomic_DNA"/>
</dbReference>